<evidence type="ECO:0000256" key="4">
    <source>
        <dbReference type="ARBA" id="ARBA00022793"/>
    </source>
</evidence>
<dbReference type="PANTHER" id="PTHR22854">
    <property type="entry name" value="TRYPTOPHAN BIOSYNTHESIS PROTEIN"/>
    <property type="match status" value="1"/>
</dbReference>
<dbReference type="GO" id="GO:0004425">
    <property type="term" value="F:indole-3-glycerol-phosphate synthase activity"/>
    <property type="evidence" value="ECO:0007669"/>
    <property type="project" value="UniProtKB-UniRule"/>
</dbReference>
<dbReference type="SUPFAM" id="SSF51366">
    <property type="entry name" value="Ribulose-phoshate binding barrel"/>
    <property type="match status" value="1"/>
</dbReference>
<dbReference type="UniPathway" id="UPA00035">
    <property type="reaction ID" value="UER00043"/>
</dbReference>
<evidence type="ECO:0000256" key="1">
    <source>
        <dbReference type="ARBA" id="ARBA00001633"/>
    </source>
</evidence>
<evidence type="ECO:0000256" key="5">
    <source>
        <dbReference type="ARBA" id="ARBA00022822"/>
    </source>
</evidence>
<evidence type="ECO:0000256" key="3">
    <source>
        <dbReference type="ARBA" id="ARBA00022605"/>
    </source>
</evidence>
<keyword evidence="6 8" id="KW-0057">Aromatic amino acid biosynthesis</keyword>
<keyword evidence="7 8" id="KW-0456">Lyase</keyword>
<comment type="similarity">
    <text evidence="8">Belongs to the TrpC family.</text>
</comment>
<dbReference type="FunFam" id="3.20.20.70:FF:000024">
    <property type="entry name" value="Indole-3-glycerol phosphate synthase"/>
    <property type="match status" value="1"/>
</dbReference>
<dbReference type="EMBL" id="CP037920">
    <property type="protein sequence ID" value="QDT94654.1"/>
    <property type="molecule type" value="Genomic_DNA"/>
</dbReference>
<dbReference type="NCBIfam" id="NF001373">
    <property type="entry name" value="PRK00278.1-6"/>
    <property type="match status" value="1"/>
</dbReference>
<dbReference type="InterPro" id="IPR013798">
    <property type="entry name" value="Indole-3-glycerol_P_synth_dom"/>
</dbReference>
<dbReference type="Pfam" id="PF00218">
    <property type="entry name" value="IGPS"/>
    <property type="match status" value="1"/>
</dbReference>
<dbReference type="RefSeq" id="WP_144979722.1">
    <property type="nucleotide sequence ID" value="NZ_CP037920.1"/>
</dbReference>
<feature type="domain" description="Indole-3-glycerol phosphate synthase" evidence="9">
    <location>
        <begin position="5"/>
        <end position="257"/>
    </location>
</feature>
<evidence type="ECO:0000313" key="11">
    <source>
        <dbReference type="Proteomes" id="UP000318704"/>
    </source>
</evidence>
<protein>
    <recommendedName>
        <fullName evidence="8">Indole-3-glycerol phosphate synthase</fullName>
        <shortName evidence="8">IGPS</shortName>
        <ecNumber evidence="8">4.1.1.48</ecNumber>
    </recommendedName>
</protein>
<dbReference type="NCBIfam" id="NF001377">
    <property type="entry name" value="PRK00278.2-4"/>
    <property type="match status" value="1"/>
</dbReference>
<keyword evidence="4 8" id="KW-0210">Decarboxylase</keyword>
<dbReference type="CDD" id="cd00331">
    <property type="entry name" value="IGPS"/>
    <property type="match status" value="1"/>
</dbReference>
<dbReference type="InterPro" id="IPR001468">
    <property type="entry name" value="Indole-3-GlycerolPSynthase_CS"/>
</dbReference>
<dbReference type="PANTHER" id="PTHR22854:SF2">
    <property type="entry name" value="INDOLE-3-GLYCEROL-PHOSPHATE SYNTHASE"/>
    <property type="match status" value="1"/>
</dbReference>
<comment type="pathway">
    <text evidence="2 8">Amino-acid biosynthesis; L-tryptophan biosynthesis; L-tryptophan from chorismate: step 4/5.</text>
</comment>
<gene>
    <name evidence="8 10" type="primary">trpC</name>
    <name evidence="10" type="ORF">V144x_00850</name>
</gene>
<sequence>MDNILEEIIATKQIEVSQAKARLPFEQLAEQLTDAPSIRDFVNSLKIHAPVGMIAEVKKASPSAGLIRKDFHPVDIARTYEASGAACISVLTDEHYFQGHLDYLKAVRRAVSIPVLRKEFIIDRYQILEARVAGADSVLLIAECLDDSQLEDLYAYAMELGMSALVEIYDPQNLERVLKLSPPMLGINNRNLKTFVTTLDHSIQFSSEIPQNCLLISESGIQNRQDVLRLQNSGVGGILVGETLMRAPDIGEKVSELLGTNV</sequence>
<dbReference type="GO" id="GO:0000162">
    <property type="term" value="P:L-tryptophan biosynthetic process"/>
    <property type="evidence" value="ECO:0007669"/>
    <property type="project" value="UniProtKB-UniRule"/>
</dbReference>
<evidence type="ECO:0000313" key="10">
    <source>
        <dbReference type="EMBL" id="QDT94654.1"/>
    </source>
</evidence>
<dbReference type="EC" id="4.1.1.48" evidence="8"/>
<dbReference type="Proteomes" id="UP000318704">
    <property type="component" value="Chromosome"/>
</dbReference>
<evidence type="ECO:0000256" key="7">
    <source>
        <dbReference type="ARBA" id="ARBA00023239"/>
    </source>
</evidence>
<dbReference type="InterPro" id="IPR011060">
    <property type="entry name" value="RibuloseP-bd_barrel"/>
</dbReference>
<dbReference type="InterPro" id="IPR013785">
    <property type="entry name" value="Aldolase_TIM"/>
</dbReference>
<evidence type="ECO:0000256" key="8">
    <source>
        <dbReference type="HAMAP-Rule" id="MF_00134"/>
    </source>
</evidence>
<keyword evidence="5 8" id="KW-0822">Tryptophan biosynthesis</keyword>
<dbReference type="KEGG" id="gaw:V144x_00850"/>
<dbReference type="Gene3D" id="3.20.20.70">
    <property type="entry name" value="Aldolase class I"/>
    <property type="match status" value="1"/>
</dbReference>
<organism evidence="10 11">
    <name type="scientific">Gimesia aquarii</name>
    <dbReference type="NCBI Taxonomy" id="2527964"/>
    <lineage>
        <taxon>Bacteria</taxon>
        <taxon>Pseudomonadati</taxon>
        <taxon>Planctomycetota</taxon>
        <taxon>Planctomycetia</taxon>
        <taxon>Planctomycetales</taxon>
        <taxon>Planctomycetaceae</taxon>
        <taxon>Gimesia</taxon>
    </lineage>
</organism>
<evidence type="ECO:0000259" key="9">
    <source>
        <dbReference type="Pfam" id="PF00218"/>
    </source>
</evidence>
<accession>A0A517VNQ6</accession>
<proteinExistence type="inferred from homology"/>
<dbReference type="InterPro" id="IPR045186">
    <property type="entry name" value="Indole-3-glycerol_P_synth"/>
</dbReference>
<evidence type="ECO:0000256" key="6">
    <source>
        <dbReference type="ARBA" id="ARBA00023141"/>
    </source>
</evidence>
<keyword evidence="3 8" id="KW-0028">Amino-acid biosynthesis</keyword>
<dbReference type="AlphaFoldDB" id="A0A517VNQ6"/>
<name>A0A517VNQ6_9PLAN</name>
<evidence type="ECO:0000256" key="2">
    <source>
        <dbReference type="ARBA" id="ARBA00004696"/>
    </source>
</evidence>
<comment type="catalytic activity">
    <reaction evidence="1 8">
        <text>1-(2-carboxyphenylamino)-1-deoxy-D-ribulose 5-phosphate + H(+) = (1S,2R)-1-C-(indol-3-yl)glycerol 3-phosphate + CO2 + H2O</text>
        <dbReference type="Rhea" id="RHEA:23476"/>
        <dbReference type="ChEBI" id="CHEBI:15377"/>
        <dbReference type="ChEBI" id="CHEBI:15378"/>
        <dbReference type="ChEBI" id="CHEBI:16526"/>
        <dbReference type="ChEBI" id="CHEBI:58613"/>
        <dbReference type="ChEBI" id="CHEBI:58866"/>
        <dbReference type="EC" id="4.1.1.48"/>
    </reaction>
</comment>
<dbReference type="GO" id="GO:0004640">
    <property type="term" value="F:phosphoribosylanthranilate isomerase activity"/>
    <property type="evidence" value="ECO:0007669"/>
    <property type="project" value="TreeGrafter"/>
</dbReference>
<reference evidence="10 11" key="1">
    <citation type="submission" date="2019-03" db="EMBL/GenBank/DDBJ databases">
        <title>Deep-cultivation of Planctomycetes and their phenomic and genomic characterization uncovers novel biology.</title>
        <authorList>
            <person name="Wiegand S."/>
            <person name="Jogler M."/>
            <person name="Boedeker C."/>
            <person name="Pinto D."/>
            <person name="Vollmers J."/>
            <person name="Rivas-Marin E."/>
            <person name="Kohn T."/>
            <person name="Peeters S.H."/>
            <person name="Heuer A."/>
            <person name="Rast P."/>
            <person name="Oberbeckmann S."/>
            <person name="Bunk B."/>
            <person name="Jeske O."/>
            <person name="Meyerdierks A."/>
            <person name="Storesund J.E."/>
            <person name="Kallscheuer N."/>
            <person name="Luecker S."/>
            <person name="Lage O.M."/>
            <person name="Pohl T."/>
            <person name="Merkel B.J."/>
            <person name="Hornburger P."/>
            <person name="Mueller R.-W."/>
            <person name="Bruemmer F."/>
            <person name="Labrenz M."/>
            <person name="Spormann A.M."/>
            <person name="Op den Camp H."/>
            <person name="Overmann J."/>
            <person name="Amann R."/>
            <person name="Jetten M.S.M."/>
            <person name="Mascher T."/>
            <person name="Medema M.H."/>
            <person name="Devos D.P."/>
            <person name="Kaster A.-K."/>
            <person name="Ovreas L."/>
            <person name="Rohde M."/>
            <person name="Galperin M.Y."/>
            <person name="Jogler C."/>
        </authorList>
    </citation>
    <scope>NUCLEOTIDE SEQUENCE [LARGE SCALE GENOMIC DNA]</scope>
    <source>
        <strain evidence="10 11">V144</strain>
    </source>
</reference>
<dbReference type="PROSITE" id="PS00614">
    <property type="entry name" value="IGPS"/>
    <property type="match status" value="1"/>
</dbReference>
<dbReference type="HAMAP" id="MF_00134_B">
    <property type="entry name" value="IGPS_B"/>
    <property type="match status" value="1"/>
</dbReference>